<evidence type="ECO:0000313" key="1">
    <source>
        <dbReference type="EMBL" id="KAJ7547227.1"/>
    </source>
</evidence>
<accession>A0ACC2CZ14</accession>
<proteinExistence type="predicted"/>
<keyword evidence="2" id="KW-1185">Reference proteome</keyword>
<comment type="caution">
    <text evidence="1">The sequence shown here is derived from an EMBL/GenBank/DDBJ whole genome shotgun (WGS) entry which is preliminary data.</text>
</comment>
<reference evidence="2" key="1">
    <citation type="journal article" date="2024" name="Proc. Natl. Acad. Sci. U.S.A.">
        <title>Extraordinary preservation of gene collinearity over three hundred million years revealed in homosporous lycophytes.</title>
        <authorList>
            <person name="Li C."/>
            <person name="Wickell D."/>
            <person name="Kuo L.Y."/>
            <person name="Chen X."/>
            <person name="Nie B."/>
            <person name="Liao X."/>
            <person name="Peng D."/>
            <person name="Ji J."/>
            <person name="Jenkins J."/>
            <person name="Williams M."/>
            <person name="Shu S."/>
            <person name="Plott C."/>
            <person name="Barry K."/>
            <person name="Rajasekar S."/>
            <person name="Grimwood J."/>
            <person name="Han X."/>
            <person name="Sun S."/>
            <person name="Hou Z."/>
            <person name="He W."/>
            <person name="Dai G."/>
            <person name="Sun C."/>
            <person name="Schmutz J."/>
            <person name="Leebens-Mack J.H."/>
            <person name="Li F.W."/>
            <person name="Wang L."/>
        </authorList>
    </citation>
    <scope>NUCLEOTIDE SEQUENCE [LARGE SCALE GENOMIC DNA]</scope>
    <source>
        <strain evidence="2">cv. PW_Plant_1</strain>
    </source>
</reference>
<protein>
    <submittedName>
        <fullName evidence="1">Uncharacterized protein</fullName>
    </submittedName>
</protein>
<evidence type="ECO:0000313" key="2">
    <source>
        <dbReference type="Proteomes" id="UP001162992"/>
    </source>
</evidence>
<gene>
    <name evidence="1" type="ORF">O6H91_08G075700</name>
</gene>
<dbReference type="EMBL" id="CM055099">
    <property type="protein sequence ID" value="KAJ7547227.1"/>
    <property type="molecule type" value="Genomic_DNA"/>
</dbReference>
<organism evidence="1 2">
    <name type="scientific">Diphasiastrum complanatum</name>
    <name type="common">Issler's clubmoss</name>
    <name type="synonym">Lycopodium complanatum</name>
    <dbReference type="NCBI Taxonomy" id="34168"/>
    <lineage>
        <taxon>Eukaryota</taxon>
        <taxon>Viridiplantae</taxon>
        <taxon>Streptophyta</taxon>
        <taxon>Embryophyta</taxon>
        <taxon>Tracheophyta</taxon>
        <taxon>Lycopodiopsida</taxon>
        <taxon>Lycopodiales</taxon>
        <taxon>Lycopodiaceae</taxon>
        <taxon>Lycopodioideae</taxon>
        <taxon>Diphasiastrum</taxon>
    </lineage>
</organism>
<name>A0ACC2CZ14_DIPCM</name>
<dbReference type="Proteomes" id="UP001162992">
    <property type="component" value="Chromosome 8"/>
</dbReference>
<sequence>MDRLTFQNHMIQLAGSPIHLHYATRSRTRITCTWMQVVILLFLSCFTGELHAGSSSDLKSQTFVFSLISERATSSVRHRRLTAHPKHKRSGFRAELMHRDYTYSPLGVHNITRLERFRLAVGHSKDRAKYILANNVKHGASSTLKASQTDFTAPVASDNGAYIMQLKLGTPPQTLLAILDTGSDLVWVQCKPCRRCHSQQGPIFSTSSSSSYNNLSCSSPQCKRFSNRICGSNCQYLYEYGDQSGSMGDFSSETITMATTSGGQQQIPNFSFGCGHTNIGSFGLAGGIVGLGQGAVSLTTQLGGWIQKKFSYCLVSFDDALYKTSPLFFGSAANIRGSKVQSTPILKQGSTYYYVGLGGISVGGTLVNISLDGGTIIDSGTTLTLLEDSAYSLVRAAFKNAIQLPSADGTSAGFDLCFDVTGLSSYQVPNLGLHLTNTDFNPPSENYFLLIDPNTLCLAMDSSNGLGLSIIGNLMQQNYHFEYDRGRSTLFFSPATCDSL</sequence>